<sequence length="183" mass="20166">MTDPLHLSRMSQTVKWMYLNFCSSRAKRYDKDTLRVDYVTDVSLRQPGSTGAILTLHGRFEILSLQGSILPPPAPPGLTIYLAGAQGQVVGGGVVGALIASGPVVIMAATFMNATYERLPLEEHEAAENHHQHFQNVRQAQQQHHHFDISEIYGKPLNLPSNGTSVPSEIYTWTSGRQTLSKT</sequence>
<name>A0A164UZC1_DAUCS</name>
<dbReference type="PANTHER" id="PTHR31100">
    <property type="entry name" value="AT-HOOK MOTIF NUCLEAR-LOCALIZED PROTEIN 15"/>
    <property type="match status" value="1"/>
</dbReference>
<organism evidence="5">
    <name type="scientific">Daucus carota subsp. sativus</name>
    <name type="common">Carrot</name>
    <dbReference type="NCBI Taxonomy" id="79200"/>
    <lineage>
        <taxon>Eukaryota</taxon>
        <taxon>Viridiplantae</taxon>
        <taxon>Streptophyta</taxon>
        <taxon>Embryophyta</taxon>
        <taxon>Tracheophyta</taxon>
        <taxon>Spermatophyta</taxon>
        <taxon>Magnoliopsida</taxon>
        <taxon>eudicotyledons</taxon>
        <taxon>Gunneridae</taxon>
        <taxon>Pentapetalae</taxon>
        <taxon>asterids</taxon>
        <taxon>campanulids</taxon>
        <taxon>Apiales</taxon>
        <taxon>Apiaceae</taxon>
        <taxon>Apioideae</taxon>
        <taxon>Scandiceae</taxon>
        <taxon>Daucinae</taxon>
        <taxon>Daucus</taxon>
        <taxon>Daucus sect. Daucus</taxon>
    </lineage>
</organism>
<evidence type="ECO:0000259" key="4">
    <source>
        <dbReference type="PROSITE" id="PS51742"/>
    </source>
</evidence>
<dbReference type="OMA" id="MYLNFCS"/>
<dbReference type="GO" id="GO:0003680">
    <property type="term" value="F:minor groove of adenine-thymine-rich DNA binding"/>
    <property type="evidence" value="ECO:0007669"/>
    <property type="project" value="InterPro"/>
</dbReference>
<dbReference type="GO" id="GO:0003700">
    <property type="term" value="F:DNA-binding transcription factor activity"/>
    <property type="evidence" value="ECO:0007669"/>
    <property type="project" value="TreeGrafter"/>
</dbReference>
<dbReference type="Pfam" id="PF03479">
    <property type="entry name" value="PCC"/>
    <property type="match status" value="1"/>
</dbReference>
<dbReference type="Gene3D" id="3.30.1330.80">
    <property type="entry name" value="Hypothetical protein, similar to alpha- acetolactate decarboxylase, domain 2"/>
    <property type="match status" value="1"/>
</dbReference>
<dbReference type="GO" id="GO:0005634">
    <property type="term" value="C:nucleus"/>
    <property type="evidence" value="ECO:0007669"/>
    <property type="project" value="TreeGrafter"/>
</dbReference>
<dbReference type="SUPFAM" id="SSF117856">
    <property type="entry name" value="AF0104/ALDC/Ptd012-like"/>
    <property type="match status" value="1"/>
</dbReference>
<reference evidence="5" key="1">
    <citation type="journal article" date="2016" name="Nat. Genet.">
        <title>A high-quality carrot genome assembly provides new insights into carotenoid accumulation and asterid genome evolution.</title>
        <authorList>
            <person name="Iorizzo M."/>
            <person name="Ellison S."/>
            <person name="Senalik D."/>
            <person name="Zeng P."/>
            <person name="Satapoomin P."/>
            <person name="Huang J."/>
            <person name="Bowman M."/>
            <person name="Iovene M."/>
            <person name="Sanseverino W."/>
            <person name="Cavagnaro P."/>
            <person name="Yildiz M."/>
            <person name="Macko-Podgorni A."/>
            <person name="Moranska E."/>
            <person name="Grzebelus E."/>
            <person name="Grzebelus D."/>
            <person name="Ashrafi H."/>
            <person name="Zheng Z."/>
            <person name="Cheng S."/>
            <person name="Spooner D."/>
            <person name="Van Deynze A."/>
            <person name="Simon P."/>
        </authorList>
    </citation>
    <scope>NUCLEOTIDE SEQUENCE [LARGE SCALE GENOMIC DNA]</scope>
    <source>
        <tissue evidence="5">Leaf</tissue>
    </source>
</reference>
<feature type="domain" description="PPC" evidence="4">
    <location>
        <begin position="1"/>
        <end position="132"/>
    </location>
</feature>
<keyword evidence="1" id="KW-0805">Transcription regulation</keyword>
<proteinExistence type="predicted"/>
<comment type="caution">
    <text evidence="5">The sequence shown here is derived from an EMBL/GenBank/DDBJ whole genome shotgun (WGS) entry which is preliminary data.</text>
</comment>
<evidence type="ECO:0000256" key="1">
    <source>
        <dbReference type="ARBA" id="ARBA00023015"/>
    </source>
</evidence>
<dbReference type="Gramene" id="KZM89588">
    <property type="protein sequence ID" value="KZM89588"/>
    <property type="gene ID" value="DCAR_023049"/>
</dbReference>
<evidence type="ECO:0000313" key="5">
    <source>
        <dbReference type="EMBL" id="KZM89588.1"/>
    </source>
</evidence>
<dbReference type="InterPro" id="IPR005175">
    <property type="entry name" value="PPC_dom"/>
</dbReference>
<gene>
    <name evidence="5" type="ORF">DCAR_023049</name>
</gene>
<dbReference type="InterPro" id="IPR014476">
    <property type="entry name" value="AHL15-29"/>
</dbReference>
<keyword evidence="2" id="KW-0238">DNA-binding</keyword>
<dbReference type="GO" id="GO:0010228">
    <property type="term" value="P:vegetative to reproductive phase transition of meristem"/>
    <property type="evidence" value="ECO:0007669"/>
    <property type="project" value="TreeGrafter"/>
</dbReference>
<evidence type="ECO:0000256" key="3">
    <source>
        <dbReference type="ARBA" id="ARBA00023163"/>
    </source>
</evidence>
<keyword evidence="3" id="KW-0804">Transcription</keyword>
<dbReference type="EMBL" id="LNRQ01000006">
    <property type="protein sequence ID" value="KZM89588.1"/>
    <property type="molecule type" value="Genomic_DNA"/>
</dbReference>
<dbReference type="STRING" id="79200.A0A164UZC1"/>
<evidence type="ECO:0000256" key="2">
    <source>
        <dbReference type="ARBA" id="ARBA00023125"/>
    </source>
</evidence>
<dbReference type="PROSITE" id="PS51742">
    <property type="entry name" value="PPC"/>
    <property type="match status" value="1"/>
</dbReference>
<protein>
    <recommendedName>
        <fullName evidence="4">PPC domain-containing protein</fullName>
    </recommendedName>
</protein>
<dbReference type="AlphaFoldDB" id="A0A164UZC1"/>
<dbReference type="PANTHER" id="PTHR31100:SF48">
    <property type="entry name" value="AT-HOOK MOTIF NUCLEAR-LOCALIZED PROTEIN 16"/>
    <property type="match status" value="1"/>
</dbReference>
<accession>A0A164UZC1</accession>